<comment type="caution">
    <text evidence="1">The sequence shown here is derived from an EMBL/GenBank/DDBJ whole genome shotgun (WGS) entry which is preliminary data.</text>
</comment>
<evidence type="ECO:0000313" key="2">
    <source>
        <dbReference type="Proteomes" id="UP000324222"/>
    </source>
</evidence>
<protein>
    <submittedName>
        <fullName evidence="1">Uncharacterized protein</fullName>
    </submittedName>
</protein>
<dbReference type="EMBL" id="VSRR010017096">
    <property type="protein sequence ID" value="MPC60025.1"/>
    <property type="molecule type" value="Genomic_DNA"/>
</dbReference>
<gene>
    <name evidence="1" type="ORF">E2C01_054059</name>
</gene>
<dbReference type="Proteomes" id="UP000324222">
    <property type="component" value="Unassembled WGS sequence"/>
</dbReference>
<keyword evidence="2" id="KW-1185">Reference proteome</keyword>
<proteinExistence type="predicted"/>
<accession>A0A5B7GRR5</accession>
<evidence type="ECO:0000313" key="1">
    <source>
        <dbReference type="EMBL" id="MPC60025.1"/>
    </source>
</evidence>
<sequence length="31" mass="3711">MVNGLVVERCQMYIRVPLLTVHKRWVSIGRR</sequence>
<name>A0A5B7GRR5_PORTR</name>
<organism evidence="1 2">
    <name type="scientific">Portunus trituberculatus</name>
    <name type="common">Swimming crab</name>
    <name type="synonym">Neptunus trituberculatus</name>
    <dbReference type="NCBI Taxonomy" id="210409"/>
    <lineage>
        <taxon>Eukaryota</taxon>
        <taxon>Metazoa</taxon>
        <taxon>Ecdysozoa</taxon>
        <taxon>Arthropoda</taxon>
        <taxon>Crustacea</taxon>
        <taxon>Multicrustacea</taxon>
        <taxon>Malacostraca</taxon>
        <taxon>Eumalacostraca</taxon>
        <taxon>Eucarida</taxon>
        <taxon>Decapoda</taxon>
        <taxon>Pleocyemata</taxon>
        <taxon>Brachyura</taxon>
        <taxon>Eubrachyura</taxon>
        <taxon>Portunoidea</taxon>
        <taxon>Portunidae</taxon>
        <taxon>Portuninae</taxon>
        <taxon>Portunus</taxon>
    </lineage>
</organism>
<reference evidence="1 2" key="1">
    <citation type="submission" date="2019-05" db="EMBL/GenBank/DDBJ databases">
        <title>Another draft genome of Portunus trituberculatus and its Hox gene families provides insights of decapod evolution.</title>
        <authorList>
            <person name="Jeong J.-H."/>
            <person name="Song I."/>
            <person name="Kim S."/>
            <person name="Choi T."/>
            <person name="Kim D."/>
            <person name="Ryu S."/>
            <person name="Kim W."/>
        </authorList>
    </citation>
    <scope>NUCLEOTIDE SEQUENCE [LARGE SCALE GENOMIC DNA]</scope>
    <source>
        <tissue evidence="1">Muscle</tissue>
    </source>
</reference>
<dbReference type="AlphaFoldDB" id="A0A5B7GRR5"/>